<dbReference type="Gene3D" id="3.40.220.10">
    <property type="entry name" value="Leucine Aminopeptidase, subunit E, domain 1"/>
    <property type="match status" value="1"/>
</dbReference>
<dbReference type="InterPro" id="IPR043472">
    <property type="entry name" value="Macro_dom-like"/>
</dbReference>
<organism evidence="3 4">
    <name type="scientific">Exidia glandulosa HHB12029</name>
    <dbReference type="NCBI Taxonomy" id="1314781"/>
    <lineage>
        <taxon>Eukaryota</taxon>
        <taxon>Fungi</taxon>
        <taxon>Dikarya</taxon>
        <taxon>Basidiomycota</taxon>
        <taxon>Agaricomycotina</taxon>
        <taxon>Agaricomycetes</taxon>
        <taxon>Auriculariales</taxon>
        <taxon>Exidiaceae</taxon>
        <taxon>Exidia</taxon>
    </lineage>
</organism>
<dbReference type="STRING" id="1314781.A0A165KFK0"/>
<name>A0A165KFK0_EXIGL</name>
<accession>A0A165KFK0</accession>
<dbReference type="PROSITE" id="PS51154">
    <property type="entry name" value="MACRO"/>
    <property type="match status" value="1"/>
</dbReference>
<dbReference type="AlphaFoldDB" id="A0A165KFK0"/>
<dbReference type="SMART" id="SM00506">
    <property type="entry name" value="A1pp"/>
    <property type="match status" value="1"/>
</dbReference>
<dbReference type="CDD" id="cd02908">
    <property type="entry name" value="Macro_OAADPr_deacetylase"/>
    <property type="match status" value="1"/>
</dbReference>
<dbReference type="EMBL" id="KV425945">
    <property type="protein sequence ID" value="KZV96260.1"/>
    <property type="molecule type" value="Genomic_DNA"/>
</dbReference>
<evidence type="ECO:0000313" key="3">
    <source>
        <dbReference type="EMBL" id="KZV96260.1"/>
    </source>
</evidence>
<reference evidence="3 4" key="1">
    <citation type="journal article" date="2016" name="Mol. Biol. Evol.">
        <title>Comparative Genomics of Early-Diverging Mushroom-Forming Fungi Provides Insights into the Origins of Lignocellulose Decay Capabilities.</title>
        <authorList>
            <person name="Nagy L.G."/>
            <person name="Riley R."/>
            <person name="Tritt A."/>
            <person name="Adam C."/>
            <person name="Daum C."/>
            <person name="Floudas D."/>
            <person name="Sun H."/>
            <person name="Yadav J.S."/>
            <person name="Pangilinan J."/>
            <person name="Larsson K.H."/>
            <person name="Matsuura K."/>
            <person name="Barry K."/>
            <person name="Labutti K."/>
            <person name="Kuo R."/>
            <person name="Ohm R.A."/>
            <person name="Bhattacharya S.S."/>
            <person name="Shirouzu T."/>
            <person name="Yoshinaga Y."/>
            <person name="Martin F.M."/>
            <person name="Grigoriev I.V."/>
            <person name="Hibbett D.S."/>
        </authorList>
    </citation>
    <scope>NUCLEOTIDE SEQUENCE [LARGE SCALE GENOMIC DNA]</scope>
    <source>
        <strain evidence="3 4">HHB12029</strain>
    </source>
</reference>
<dbReference type="Pfam" id="PF01661">
    <property type="entry name" value="Macro"/>
    <property type="match status" value="1"/>
</dbReference>
<dbReference type="SUPFAM" id="SSF52949">
    <property type="entry name" value="Macro domain-like"/>
    <property type="match status" value="1"/>
</dbReference>
<feature type="region of interest" description="Disordered" evidence="1">
    <location>
        <begin position="210"/>
        <end position="238"/>
    </location>
</feature>
<dbReference type="InParanoid" id="A0A165KFK0"/>
<dbReference type="PANTHER" id="PTHR11106:SF27">
    <property type="entry name" value="MACRO DOMAIN-CONTAINING PROTEIN"/>
    <property type="match status" value="1"/>
</dbReference>
<proteinExistence type="predicted"/>
<evidence type="ECO:0000256" key="1">
    <source>
        <dbReference type="SAM" id="MobiDB-lite"/>
    </source>
</evidence>
<feature type="domain" description="Macro" evidence="2">
    <location>
        <begin position="26"/>
        <end position="208"/>
    </location>
</feature>
<gene>
    <name evidence="3" type="ORF">EXIGLDRAFT_833751</name>
</gene>
<dbReference type="Proteomes" id="UP000077266">
    <property type="component" value="Unassembled WGS sequence"/>
</dbReference>
<dbReference type="OrthoDB" id="6077599at2759"/>
<dbReference type="NCBIfam" id="NF001664">
    <property type="entry name" value="PRK00431.1-6"/>
    <property type="match status" value="1"/>
</dbReference>
<sequence>MSVTLADIDTLDQAYASGDLEASSKEPLFAHDESLNKRISLYRGDITKLEVDAIVNAANRSLLGGGGVDGAIHRAAGDELYDECKTLDGCATGSAKITKGYKLPSKHVIHAVGPIYDDEEDERCAKLLKSCYDTSLELAVENKLSSIAFSGISTGIYGYPLDAATHIALRTTRDFLTSEKGSSISRVIFTVFRSIDVNSYKKILPLYFPPAPAPSEPKEDAAQPAEESKEKEKTPSAI</sequence>
<dbReference type="PANTHER" id="PTHR11106">
    <property type="entry name" value="GANGLIOSIDE INDUCED DIFFERENTIATION ASSOCIATED PROTEIN 2-RELATED"/>
    <property type="match status" value="1"/>
</dbReference>
<evidence type="ECO:0000313" key="4">
    <source>
        <dbReference type="Proteomes" id="UP000077266"/>
    </source>
</evidence>
<protein>
    <submittedName>
        <fullName evidence="3">Macro domain-containing protein</fullName>
    </submittedName>
</protein>
<keyword evidence="4" id="KW-1185">Reference proteome</keyword>
<evidence type="ECO:0000259" key="2">
    <source>
        <dbReference type="PROSITE" id="PS51154"/>
    </source>
</evidence>
<dbReference type="InterPro" id="IPR002589">
    <property type="entry name" value="Macro_dom"/>
</dbReference>
<feature type="compositionally biased region" description="Basic and acidic residues" evidence="1">
    <location>
        <begin position="216"/>
        <end position="238"/>
    </location>
</feature>